<protein>
    <submittedName>
        <fullName evidence="1">Uncharacterized protein</fullName>
    </submittedName>
</protein>
<sequence length="176" mass="20097">MVATDADVFHEPARDLEEELDTWALGIGRFLTHFASCERWTYDFIRTFGSVELRESVADSPLGVRGRIARAILRDMQPVDPYARRIEEAFIELTVLARSRNIVAHNGPMVQVYERQDGALFIRHELRSERDPARKITKCMLEDLAKRARALDEQFALLYGAMRDPAHRAQGTTLPG</sequence>
<dbReference type="EMBL" id="QFPP01000010">
    <property type="protein sequence ID" value="PZQ77783.1"/>
    <property type="molecule type" value="Genomic_DNA"/>
</dbReference>
<reference evidence="1 2" key="1">
    <citation type="submission" date="2017-08" db="EMBL/GenBank/DDBJ databases">
        <title>Infants hospitalized years apart are colonized by the same room-sourced microbial strains.</title>
        <authorList>
            <person name="Brooks B."/>
            <person name="Olm M.R."/>
            <person name="Firek B.A."/>
            <person name="Baker R."/>
            <person name="Thomas B.C."/>
            <person name="Morowitz M.J."/>
            <person name="Banfield J.F."/>
        </authorList>
    </citation>
    <scope>NUCLEOTIDE SEQUENCE [LARGE SCALE GENOMIC DNA]</scope>
    <source>
        <strain evidence="1">S2_005_003_R2_41</strain>
    </source>
</reference>
<proteinExistence type="predicted"/>
<organism evidence="1 2">
    <name type="scientific">Variovorax paradoxus</name>
    <dbReference type="NCBI Taxonomy" id="34073"/>
    <lineage>
        <taxon>Bacteria</taxon>
        <taxon>Pseudomonadati</taxon>
        <taxon>Pseudomonadota</taxon>
        <taxon>Betaproteobacteria</taxon>
        <taxon>Burkholderiales</taxon>
        <taxon>Comamonadaceae</taxon>
        <taxon>Variovorax</taxon>
    </lineage>
</organism>
<evidence type="ECO:0000313" key="1">
    <source>
        <dbReference type="EMBL" id="PZQ77783.1"/>
    </source>
</evidence>
<dbReference type="AlphaFoldDB" id="A0A2W5SDV4"/>
<evidence type="ECO:0000313" key="2">
    <source>
        <dbReference type="Proteomes" id="UP000249135"/>
    </source>
</evidence>
<dbReference type="Proteomes" id="UP000249135">
    <property type="component" value="Unassembled WGS sequence"/>
</dbReference>
<accession>A0A2W5SDV4</accession>
<comment type="caution">
    <text evidence="1">The sequence shown here is derived from an EMBL/GenBank/DDBJ whole genome shotgun (WGS) entry which is preliminary data.</text>
</comment>
<name>A0A2W5SDV4_VARPD</name>
<gene>
    <name evidence="1" type="ORF">DI563_02560</name>
</gene>